<dbReference type="EMBL" id="CM023490">
    <property type="protein sequence ID" value="KAH6943187.1"/>
    <property type="molecule type" value="Genomic_DNA"/>
</dbReference>
<proteinExistence type="predicted"/>
<gene>
    <name evidence="1" type="ORF">HPB50_017144</name>
</gene>
<name>A0ACB7T6L8_HYAAI</name>
<organism evidence="1 2">
    <name type="scientific">Hyalomma asiaticum</name>
    <name type="common">Tick</name>
    <dbReference type="NCBI Taxonomy" id="266040"/>
    <lineage>
        <taxon>Eukaryota</taxon>
        <taxon>Metazoa</taxon>
        <taxon>Ecdysozoa</taxon>
        <taxon>Arthropoda</taxon>
        <taxon>Chelicerata</taxon>
        <taxon>Arachnida</taxon>
        <taxon>Acari</taxon>
        <taxon>Parasitiformes</taxon>
        <taxon>Ixodida</taxon>
        <taxon>Ixodoidea</taxon>
        <taxon>Ixodidae</taxon>
        <taxon>Hyalomminae</taxon>
        <taxon>Hyalomma</taxon>
    </lineage>
</organism>
<keyword evidence="2" id="KW-1185">Reference proteome</keyword>
<sequence length="495" mass="55692">MEESPEPVETTTEETTESTPGDSRPTRSRDAAADDSQPPTNARSSTPAPANLDGDHTYSMESRESALRMMRRKAEFLQELCDELSSEITCLRKENEALTREVAHLKMELFNEKVARARRNSAQKHVSKIDDFTQDEKRLQFYTGFHTANRFNAFISFVERKYGYDEANMRLINFSSIAFCLEITSPKCDATVRSALEAPSLSVRTQLQPGERGLAHYLVFGQSFANILLALSHVFRSPSHADVDEREGLIFSAFVGTSSAAAGRDMAEPGPILTSDATAERKAERLRERRARMTDEQRARLAAAKRLKRAQETDEDRARLAEAQRRRRARLDEETKAALRELHRQRKAARRLTEGEEEAAARRAADRIHKAARREMETEETRAARREADRRRKALRREQQRIAESLWRGGGRLSCDVVVVPEDNAVGAVCCECGRLWFEGGDAGETPSDDVIRASGMCPACRPKFGDVRRPPHGLVDEGVVHPESTAPSLRQPEK</sequence>
<evidence type="ECO:0000313" key="2">
    <source>
        <dbReference type="Proteomes" id="UP000821845"/>
    </source>
</evidence>
<evidence type="ECO:0000313" key="1">
    <source>
        <dbReference type="EMBL" id="KAH6943187.1"/>
    </source>
</evidence>
<accession>A0ACB7T6L8</accession>
<dbReference type="Proteomes" id="UP000821845">
    <property type="component" value="Chromosome 10"/>
</dbReference>
<protein>
    <submittedName>
        <fullName evidence="1">Uncharacterized protein</fullName>
    </submittedName>
</protein>
<reference evidence="1" key="1">
    <citation type="submission" date="2020-05" db="EMBL/GenBank/DDBJ databases">
        <title>Large-scale comparative analyses of tick genomes elucidate their genetic diversity and vector capacities.</title>
        <authorList>
            <person name="Jia N."/>
            <person name="Wang J."/>
            <person name="Shi W."/>
            <person name="Du L."/>
            <person name="Sun Y."/>
            <person name="Zhan W."/>
            <person name="Jiang J."/>
            <person name="Wang Q."/>
            <person name="Zhang B."/>
            <person name="Ji P."/>
            <person name="Sakyi L.B."/>
            <person name="Cui X."/>
            <person name="Yuan T."/>
            <person name="Jiang B."/>
            <person name="Yang W."/>
            <person name="Lam T.T.-Y."/>
            <person name="Chang Q."/>
            <person name="Ding S."/>
            <person name="Wang X."/>
            <person name="Zhu J."/>
            <person name="Ruan X."/>
            <person name="Zhao L."/>
            <person name="Wei J."/>
            <person name="Que T."/>
            <person name="Du C."/>
            <person name="Cheng J."/>
            <person name="Dai P."/>
            <person name="Han X."/>
            <person name="Huang E."/>
            <person name="Gao Y."/>
            <person name="Liu J."/>
            <person name="Shao H."/>
            <person name="Ye R."/>
            <person name="Li L."/>
            <person name="Wei W."/>
            <person name="Wang X."/>
            <person name="Wang C."/>
            <person name="Yang T."/>
            <person name="Huo Q."/>
            <person name="Li W."/>
            <person name="Guo W."/>
            <person name="Chen H."/>
            <person name="Zhou L."/>
            <person name="Ni X."/>
            <person name="Tian J."/>
            <person name="Zhou Y."/>
            <person name="Sheng Y."/>
            <person name="Liu T."/>
            <person name="Pan Y."/>
            <person name="Xia L."/>
            <person name="Li J."/>
            <person name="Zhao F."/>
            <person name="Cao W."/>
        </authorList>
    </citation>
    <scope>NUCLEOTIDE SEQUENCE</scope>
    <source>
        <strain evidence="1">Hyas-2018</strain>
    </source>
</reference>
<comment type="caution">
    <text evidence="1">The sequence shown here is derived from an EMBL/GenBank/DDBJ whole genome shotgun (WGS) entry which is preliminary data.</text>
</comment>